<organism evidence="2 3">
    <name type="scientific">Capronia coronata CBS 617.96</name>
    <dbReference type="NCBI Taxonomy" id="1182541"/>
    <lineage>
        <taxon>Eukaryota</taxon>
        <taxon>Fungi</taxon>
        <taxon>Dikarya</taxon>
        <taxon>Ascomycota</taxon>
        <taxon>Pezizomycotina</taxon>
        <taxon>Eurotiomycetes</taxon>
        <taxon>Chaetothyriomycetidae</taxon>
        <taxon>Chaetothyriales</taxon>
        <taxon>Herpotrichiellaceae</taxon>
        <taxon>Capronia</taxon>
    </lineage>
</organism>
<dbReference type="eggNOG" id="ENOG502QVDP">
    <property type="taxonomic scope" value="Eukaryota"/>
</dbReference>
<evidence type="ECO:0000313" key="3">
    <source>
        <dbReference type="Proteomes" id="UP000019484"/>
    </source>
</evidence>
<dbReference type="Proteomes" id="UP000019484">
    <property type="component" value="Unassembled WGS sequence"/>
</dbReference>
<evidence type="ECO:0000313" key="2">
    <source>
        <dbReference type="EMBL" id="EXJ93467.1"/>
    </source>
</evidence>
<keyword evidence="3" id="KW-1185">Reference proteome</keyword>
<reference evidence="2 3" key="1">
    <citation type="submission" date="2013-03" db="EMBL/GenBank/DDBJ databases">
        <title>The Genome Sequence of Capronia coronata CBS 617.96.</title>
        <authorList>
            <consortium name="The Broad Institute Genomics Platform"/>
            <person name="Cuomo C."/>
            <person name="de Hoog S."/>
            <person name="Gorbushina A."/>
            <person name="Walker B."/>
            <person name="Young S.K."/>
            <person name="Zeng Q."/>
            <person name="Gargeya S."/>
            <person name="Fitzgerald M."/>
            <person name="Haas B."/>
            <person name="Abouelleil A."/>
            <person name="Allen A.W."/>
            <person name="Alvarado L."/>
            <person name="Arachchi H.M."/>
            <person name="Berlin A.M."/>
            <person name="Chapman S.B."/>
            <person name="Gainer-Dewar J."/>
            <person name="Goldberg J."/>
            <person name="Griggs A."/>
            <person name="Gujja S."/>
            <person name="Hansen M."/>
            <person name="Howarth C."/>
            <person name="Imamovic A."/>
            <person name="Ireland A."/>
            <person name="Larimer J."/>
            <person name="McCowan C."/>
            <person name="Murphy C."/>
            <person name="Pearson M."/>
            <person name="Poon T.W."/>
            <person name="Priest M."/>
            <person name="Roberts A."/>
            <person name="Saif S."/>
            <person name="Shea T."/>
            <person name="Sisk P."/>
            <person name="Sykes S."/>
            <person name="Wortman J."/>
            <person name="Nusbaum C."/>
            <person name="Birren B."/>
        </authorList>
    </citation>
    <scope>NUCLEOTIDE SEQUENCE [LARGE SCALE GENOMIC DNA]</scope>
    <source>
        <strain evidence="2 3">CBS 617.96</strain>
    </source>
</reference>
<feature type="region of interest" description="Disordered" evidence="1">
    <location>
        <begin position="744"/>
        <end position="765"/>
    </location>
</feature>
<dbReference type="PANTHER" id="PTHR42064:SF1">
    <property type="entry name" value="YALI0F28677P"/>
    <property type="match status" value="1"/>
</dbReference>
<protein>
    <submittedName>
        <fullName evidence="2">Uncharacterized protein</fullName>
    </submittedName>
</protein>
<feature type="region of interest" description="Disordered" evidence="1">
    <location>
        <begin position="931"/>
        <end position="958"/>
    </location>
</feature>
<evidence type="ECO:0000256" key="1">
    <source>
        <dbReference type="SAM" id="MobiDB-lite"/>
    </source>
</evidence>
<proteinExistence type="predicted"/>
<feature type="compositionally biased region" description="Low complexity" evidence="1">
    <location>
        <begin position="1056"/>
        <end position="1073"/>
    </location>
</feature>
<dbReference type="STRING" id="1182541.W9YKQ2"/>
<feature type="compositionally biased region" description="Polar residues" evidence="1">
    <location>
        <begin position="750"/>
        <end position="765"/>
    </location>
</feature>
<dbReference type="PANTHER" id="PTHR42064">
    <property type="entry name" value="YALI0F28677P"/>
    <property type="match status" value="1"/>
</dbReference>
<dbReference type="GeneID" id="19156760"/>
<sequence>MPPLGTTNQEIPFAHMRVHFEDFALQLRLHRHHEHRRRMLSLRRNRLQNAVALSARLHRVSSWVHDGLVEITQQADASGFTRLHQHTHDLVDLCFSQWNHDIQGQSPPYAQKAVANESFLSRLPPSSQQDCLDFIETLRSNPRFLIERFKAMSPSQISSLSTSPKFQELPESVLTSLSQNRGRSSAKKRVKAYSKDLEDYASSFERLNPLFFLVHNLYAPFQDVQSSESRLRFATWSTICSSLMIESEQTFDAIVGQVLDTFASMYDWQIKDRLELFLMSILQRGAFLIDLLESSASSQQTLHGVFDTFNTPQAQEFFEGAVRELFEILSCEDGIPVGALHLGRAIIGKLPTVEAQSQFRGHLFFQWFLKHFLRITIAYPEDEKMLLQFHVGDKARSHLLHTLWDRAVSRASDIFSPMPVQPVDPVVENYASMMINQLDADEHCLDPYQDSGLPHAHPTTGGPYFLSVCAAEIAHVLEALNPQYIHTSSPWDSFLSSSHSTFRMQYSHASSKFNDLRRRILDVIEPGHSSRNIHPCQENWAQLSISHAGVLSAVEIAGFSGLKLGIQELGDLHLVEDAAVRLAEGPMFADHVQPSIPIAGSSSKISSLADMFATEARLASTKTDSIAALYWQDALVYLRRHYPLTVLTDDDTKVLGPITERLRCGQLKIAETCQRLEEEVAQLEVSYSFARTRISKLAFWLDKLRVKFWYKMDVVSSSAYEDAKNISAALNNMALSKLQGYVPDRRKTHSSGSSRPGTSETSASSVFDQPQIDITSLLKAPAEHGGPKKLADAQIELIKKWLERNHVDNFCKGEERIHRFCMEVKMATKKLVGETLSESPVLWSSDLFAREKNLYDVHANTAFSAQASTRAPSVWSEPLSSSSFPSRTGFFGSRASFFSQGSSRLGRDLLGSDLASLISSPGRATTVTTLESGSSFWSPPQSNPRSVTSASSHSRPASMFEDHGLNRLVDHNLEKAKFLAQLQQDLTCLLLSDLGCPVWSCGSETDAWMDTILHTVGVAQRLEQRAVISRLHLNTNTPRSAATYARSGGRKQKTRSISAAPAAPQSSGHGASADAHPFGTFCMEESSRVKDGDFSYRNAFNDVLSRIQEHVDPNFKLKAIHDFKLLSEAWEKSQAELCPSKNKTVLRDESAVQERSRRRSLNPSMLSANLGRQVERERSTRPVPAEHATNDENKVVTLLKSLLFALKPKTIFRDLQYVASLVSAQTLADTDMGRAFLQVGLAALAWKDEVGRAMVDVSDRIVVRDSIKRGVGGRANNEPSILKAMEYWMIAAREGNAVAQRELASLYLTHPEVPPIVSLPLALSSEIFKTEMMWEGQESSGLPRISQSLCLALHWMQQAALNGDPVAQAKLKERRANHSVQ</sequence>
<dbReference type="Gene3D" id="1.25.40.10">
    <property type="entry name" value="Tetratricopeptide repeat domain"/>
    <property type="match status" value="1"/>
</dbReference>
<gene>
    <name evidence="2" type="ORF">A1O1_01859</name>
</gene>
<feature type="compositionally biased region" description="Polar residues" evidence="1">
    <location>
        <begin position="931"/>
        <end position="955"/>
    </location>
</feature>
<comment type="caution">
    <text evidence="2">The sequence shown here is derived from an EMBL/GenBank/DDBJ whole genome shotgun (WGS) entry which is preliminary data.</text>
</comment>
<accession>W9YKQ2</accession>
<dbReference type="HOGENOM" id="CLU_001347_1_0_1"/>
<dbReference type="RefSeq" id="XP_007720961.1">
    <property type="nucleotide sequence ID" value="XM_007722771.1"/>
</dbReference>
<dbReference type="OrthoDB" id="3548913at2759"/>
<feature type="region of interest" description="Disordered" evidence="1">
    <location>
        <begin position="1039"/>
        <end position="1073"/>
    </location>
</feature>
<dbReference type="EMBL" id="AMWN01000002">
    <property type="protein sequence ID" value="EXJ93467.1"/>
    <property type="molecule type" value="Genomic_DNA"/>
</dbReference>
<dbReference type="InterPro" id="IPR011990">
    <property type="entry name" value="TPR-like_helical_dom_sf"/>
</dbReference>
<name>W9YKQ2_9EURO</name>